<gene>
    <name evidence="2" type="ORF">EHO51_08885</name>
</gene>
<keyword evidence="2" id="KW-0378">Hydrolase</keyword>
<dbReference type="RefSeq" id="WP_124738582.1">
    <property type="nucleotide sequence ID" value="NZ_CP034086.1"/>
</dbReference>
<dbReference type="KEGG" id="mros:EHO51_08885"/>
<evidence type="ECO:0000313" key="2">
    <source>
        <dbReference type="EMBL" id="AZG76834.1"/>
    </source>
</evidence>
<dbReference type="Gene3D" id="3.90.1300.10">
    <property type="entry name" value="Amidase signature (AS) domain"/>
    <property type="match status" value="1"/>
</dbReference>
<organism evidence="2 3">
    <name type="scientific">Methylocystis rosea</name>
    <dbReference type="NCBI Taxonomy" id="173366"/>
    <lineage>
        <taxon>Bacteria</taxon>
        <taxon>Pseudomonadati</taxon>
        <taxon>Pseudomonadota</taxon>
        <taxon>Alphaproteobacteria</taxon>
        <taxon>Hyphomicrobiales</taxon>
        <taxon>Methylocystaceae</taxon>
        <taxon>Methylocystis</taxon>
    </lineage>
</organism>
<dbReference type="AlphaFoldDB" id="A0A3G8M5H2"/>
<dbReference type="PANTHER" id="PTHR46310">
    <property type="entry name" value="AMIDASE 1"/>
    <property type="match status" value="1"/>
</dbReference>
<dbReference type="InterPro" id="IPR036928">
    <property type="entry name" value="AS_sf"/>
</dbReference>
<accession>A0A3G8M5H2</accession>
<feature type="domain" description="Amidase" evidence="1">
    <location>
        <begin position="265"/>
        <end position="376"/>
    </location>
</feature>
<dbReference type="PANTHER" id="PTHR46310:SF7">
    <property type="entry name" value="AMIDASE 1"/>
    <property type="match status" value="1"/>
</dbReference>
<dbReference type="EC" id="3.5.1.4" evidence="2"/>
<dbReference type="NCBIfam" id="NF006169">
    <property type="entry name" value="PRK08310.1"/>
    <property type="match status" value="1"/>
</dbReference>
<reference evidence="2 3" key="1">
    <citation type="submission" date="2018-11" db="EMBL/GenBank/DDBJ databases">
        <title>Genome squencing of methanotrophic bacteria isolated from alkaline groundwater in Korea.</title>
        <authorList>
            <person name="Nguyen L.N."/>
        </authorList>
    </citation>
    <scope>NUCLEOTIDE SEQUENCE [LARGE SCALE GENOMIC DNA]</scope>
    <source>
        <strain evidence="2 3">GW6</strain>
    </source>
</reference>
<dbReference type="GO" id="GO:0004040">
    <property type="term" value="F:amidase activity"/>
    <property type="evidence" value="ECO:0007669"/>
    <property type="project" value="UniProtKB-EC"/>
</dbReference>
<dbReference type="EMBL" id="CP034086">
    <property type="protein sequence ID" value="AZG76834.1"/>
    <property type="molecule type" value="Genomic_DNA"/>
</dbReference>
<proteinExistence type="predicted"/>
<feature type="domain" description="Amidase" evidence="1">
    <location>
        <begin position="16"/>
        <end position="182"/>
    </location>
</feature>
<name>A0A3G8M5H2_9HYPH</name>
<evidence type="ECO:0000313" key="3">
    <source>
        <dbReference type="Proteomes" id="UP000273982"/>
    </source>
</evidence>
<evidence type="ECO:0000259" key="1">
    <source>
        <dbReference type="Pfam" id="PF01425"/>
    </source>
</evidence>
<dbReference type="Proteomes" id="UP000273982">
    <property type="component" value="Chromosome"/>
</dbReference>
<dbReference type="InterPro" id="IPR023631">
    <property type="entry name" value="Amidase_dom"/>
</dbReference>
<dbReference type="SUPFAM" id="SSF75304">
    <property type="entry name" value="Amidase signature (AS) enzymes"/>
    <property type="match status" value="1"/>
</dbReference>
<sequence length="391" mass="40902">MKDDLGALSVVLNRSTETPGPLSGASFVVKENIDVAGNVSANGHPKWAATHAPAERDAPVVARLLDAGARLVGKTHMDEMAYSLLGANPHYGTPINPAAQNRHPGGSSSGSAVAVAAGLVNFAIGTDTAGSCRAPAAFCGVFGFRASHGAVAMDGIIPLAPSFDAIGWFARDIGVMASVGEALLPVNAANAELKEAVLLSDAFSGVGMDFASAAADPVDALKASGPWREATLGDDFFKTALGHFRNMQAFEAWASHGAWISANSPTFGKGVEQRFAYAAKVTADQKKAAESFREEARKKIDALLGSQGFLVSPTAPFRAPLLTESEETLDAKRYQMMRLFLIASFFGLPQISTPLPTSDAPVALSFIGRRGSDHALIALAQRFCAQMKQSL</sequence>
<protein>
    <submittedName>
        <fullName evidence="2">Amidase</fullName>
        <ecNumber evidence="2">3.5.1.4</ecNumber>
    </submittedName>
</protein>
<dbReference type="Pfam" id="PF01425">
    <property type="entry name" value="Amidase"/>
    <property type="match status" value="2"/>
</dbReference>